<protein>
    <submittedName>
        <fullName evidence="2">Uncharacterized protein</fullName>
    </submittedName>
</protein>
<dbReference type="Proteomes" id="UP000289152">
    <property type="component" value="Unassembled WGS sequence"/>
</dbReference>
<evidence type="ECO:0000313" key="3">
    <source>
        <dbReference type="Proteomes" id="UP000289152"/>
    </source>
</evidence>
<gene>
    <name evidence="2" type="ORF">M231_01182</name>
</gene>
<dbReference type="AlphaFoldDB" id="A0A4Q1BTR4"/>
<dbReference type="VEuPathDB" id="FungiDB:TREMEDRAFT_58056"/>
<evidence type="ECO:0000256" key="1">
    <source>
        <dbReference type="SAM" id="MobiDB-lite"/>
    </source>
</evidence>
<reference evidence="2 3" key="1">
    <citation type="submission" date="2016-06" db="EMBL/GenBank/DDBJ databases">
        <title>Evolution of pathogenesis and genome organization in the Tremellales.</title>
        <authorList>
            <person name="Cuomo C."/>
            <person name="Litvintseva A."/>
            <person name="Heitman J."/>
            <person name="Chen Y."/>
            <person name="Sun S."/>
            <person name="Springer D."/>
            <person name="Dromer F."/>
            <person name="Young S."/>
            <person name="Zeng Q."/>
            <person name="Chapman S."/>
            <person name="Gujja S."/>
            <person name="Saif S."/>
            <person name="Birren B."/>
        </authorList>
    </citation>
    <scope>NUCLEOTIDE SEQUENCE [LARGE SCALE GENOMIC DNA]</scope>
    <source>
        <strain evidence="2 3">ATCC 28783</strain>
    </source>
</reference>
<feature type="region of interest" description="Disordered" evidence="1">
    <location>
        <begin position="1"/>
        <end position="30"/>
    </location>
</feature>
<name>A0A4Q1BTR4_TREME</name>
<dbReference type="InParanoid" id="A0A4Q1BTR4"/>
<feature type="compositionally biased region" description="Polar residues" evidence="1">
    <location>
        <begin position="1"/>
        <end position="22"/>
    </location>
</feature>
<accession>A0A4Q1BTR4</accession>
<feature type="region of interest" description="Disordered" evidence="1">
    <location>
        <begin position="154"/>
        <end position="179"/>
    </location>
</feature>
<keyword evidence="3" id="KW-1185">Reference proteome</keyword>
<feature type="compositionally biased region" description="Polar residues" evidence="1">
    <location>
        <begin position="170"/>
        <end position="179"/>
    </location>
</feature>
<organism evidence="2 3">
    <name type="scientific">Tremella mesenterica</name>
    <name type="common">Jelly fungus</name>
    <dbReference type="NCBI Taxonomy" id="5217"/>
    <lineage>
        <taxon>Eukaryota</taxon>
        <taxon>Fungi</taxon>
        <taxon>Dikarya</taxon>
        <taxon>Basidiomycota</taxon>
        <taxon>Agaricomycotina</taxon>
        <taxon>Tremellomycetes</taxon>
        <taxon>Tremellales</taxon>
        <taxon>Tremellaceae</taxon>
        <taxon>Tremella</taxon>
    </lineage>
</organism>
<comment type="caution">
    <text evidence="2">The sequence shown here is derived from an EMBL/GenBank/DDBJ whole genome shotgun (WGS) entry which is preliminary data.</text>
</comment>
<evidence type="ECO:0000313" key="2">
    <source>
        <dbReference type="EMBL" id="RXK41474.1"/>
    </source>
</evidence>
<proteinExistence type="predicted"/>
<dbReference type="EMBL" id="SDIL01000008">
    <property type="protein sequence ID" value="RXK41474.1"/>
    <property type="molecule type" value="Genomic_DNA"/>
</dbReference>
<sequence length="179" mass="19387">MPTPSEITPTAGMSTGIGNSSGLPPIDNATTSTTSDSLLQSLHSFQTYRTRFAMATTAATILALRHVHNIITQPRSEANDGLYLMGTVFTVASAYLALYCSIKTVDCHLCVRHLEATLRNPSQFQNSGSSQQQTRLEATVLEIQAETDRFRGAWFKPNLSGPARKHTAPEVQSQSTSVS</sequence>